<name>A0ABP4IGE9_9ACTN</name>
<accession>A0ABP4IGE9</accession>
<comment type="caution">
    <text evidence="1">The sequence shown here is derived from an EMBL/GenBank/DDBJ whole genome shotgun (WGS) entry which is preliminary data.</text>
</comment>
<evidence type="ECO:0000313" key="2">
    <source>
        <dbReference type="Proteomes" id="UP001499863"/>
    </source>
</evidence>
<dbReference type="Pfam" id="PF16850">
    <property type="entry name" value="Inhibitor_I66"/>
    <property type="match status" value="1"/>
</dbReference>
<dbReference type="RefSeq" id="WP_344328285.1">
    <property type="nucleotide sequence ID" value="NZ_BAAAKJ010000054.1"/>
</dbReference>
<organism evidence="1 2">
    <name type="scientific">Kitasatospora putterlickiae</name>
    <dbReference type="NCBI Taxonomy" id="221725"/>
    <lineage>
        <taxon>Bacteria</taxon>
        <taxon>Bacillati</taxon>
        <taxon>Actinomycetota</taxon>
        <taxon>Actinomycetes</taxon>
        <taxon>Kitasatosporales</taxon>
        <taxon>Streptomycetaceae</taxon>
        <taxon>Kitasatospora</taxon>
    </lineage>
</organism>
<dbReference type="InterPro" id="IPR031755">
    <property type="entry name" value="Inhibitor_I66"/>
</dbReference>
<keyword evidence="2" id="KW-1185">Reference proteome</keyword>
<dbReference type="Proteomes" id="UP001499863">
    <property type="component" value="Unassembled WGS sequence"/>
</dbReference>
<gene>
    <name evidence="1" type="ORF">GCM10009639_11410</name>
</gene>
<evidence type="ECO:0000313" key="1">
    <source>
        <dbReference type="EMBL" id="GAA1386977.1"/>
    </source>
</evidence>
<sequence length="140" mass="15540">MTLDSGRYRIHNAGQPVGRARTEVFDLSPKTVFARTDDENAVWIVEALPGGRHRLYAKHAPTAVEGDEPAGPLVALLVHQEDAEEWELTPVDGTVDGYEVRSRRGVVWLAPADGEHGRIEVLPALDSLDRSTFVFERVDR</sequence>
<protein>
    <submittedName>
        <fullName evidence="1">Uncharacterized protein</fullName>
    </submittedName>
</protein>
<dbReference type="EMBL" id="BAAAKJ010000054">
    <property type="protein sequence ID" value="GAA1386977.1"/>
    <property type="molecule type" value="Genomic_DNA"/>
</dbReference>
<dbReference type="Gene3D" id="2.80.10.50">
    <property type="match status" value="1"/>
</dbReference>
<proteinExistence type="predicted"/>
<reference evidence="2" key="1">
    <citation type="journal article" date="2019" name="Int. J. Syst. Evol. Microbiol.">
        <title>The Global Catalogue of Microorganisms (GCM) 10K type strain sequencing project: providing services to taxonomists for standard genome sequencing and annotation.</title>
        <authorList>
            <consortium name="The Broad Institute Genomics Platform"/>
            <consortium name="The Broad Institute Genome Sequencing Center for Infectious Disease"/>
            <person name="Wu L."/>
            <person name="Ma J."/>
        </authorList>
    </citation>
    <scope>NUCLEOTIDE SEQUENCE [LARGE SCALE GENOMIC DNA]</scope>
    <source>
        <strain evidence="2">JCM 12393</strain>
    </source>
</reference>